<dbReference type="RefSeq" id="WP_007785536.1">
    <property type="nucleotide sequence ID" value="NZ_CM001441.1"/>
</dbReference>
<gene>
    <name evidence="9" type="ORF">DesyoDRAFT_3931</name>
</gene>
<feature type="domain" description="ABC transmembrane type-1" evidence="8">
    <location>
        <begin position="107"/>
        <end position="296"/>
    </location>
</feature>
<feature type="transmembrane region" description="Helical" evidence="7">
    <location>
        <begin position="109"/>
        <end position="134"/>
    </location>
</feature>
<dbReference type="Pfam" id="PF00528">
    <property type="entry name" value="BPD_transp_1"/>
    <property type="match status" value="1"/>
</dbReference>
<dbReference type="InterPro" id="IPR050366">
    <property type="entry name" value="BP-dependent_transpt_permease"/>
</dbReference>
<protein>
    <submittedName>
        <fullName evidence="9">ABC-type dipeptide/oligopeptide/nickel transport system, permease component</fullName>
    </submittedName>
</protein>
<dbReference type="STRING" id="768710.DesyoDRAFT_3931"/>
<sequence>MQKDNSAKAEENLMQAAEYVEKPESQLKEMWATLRQNKAAVVGLLIIGMLTLIALTVWVSEMLGLQILPYDPNYSDMSKSFIWPNAEHWFGTDQLGRDMFSRILDGTKISLFVGVAAVAISLSIGVLLGSIAGYRGGRTDAVIMRVMDMMLAIPSILLAIAFMAALGKGLDKAVIAIGLVSIPEYARIVRGSILSVKENDYVQAAKVIGNGDSRIIFKHILPNIISLIVVRATLGVSSAVLDTAALGFLGLGVQPPFAEWGDMLGRARGFIFTAPYTLIFPGIAITLTVLAFNLFGDGLRDALDPKSRIK</sequence>
<dbReference type="GO" id="GO:0055085">
    <property type="term" value="P:transmembrane transport"/>
    <property type="evidence" value="ECO:0007669"/>
    <property type="project" value="InterPro"/>
</dbReference>
<evidence type="ECO:0000256" key="7">
    <source>
        <dbReference type="RuleBase" id="RU363032"/>
    </source>
</evidence>
<dbReference type="InterPro" id="IPR025966">
    <property type="entry name" value="OppC_N"/>
</dbReference>
<dbReference type="InterPro" id="IPR035906">
    <property type="entry name" value="MetI-like_sf"/>
</dbReference>
<evidence type="ECO:0000256" key="1">
    <source>
        <dbReference type="ARBA" id="ARBA00004651"/>
    </source>
</evidence>
<evidence type="ECO:0000256" key="4">
    <source>
        <dbReference type="ARBA" id="ARBA00022692"/>
    </source>
</evidence>
<dbReference type="Gene3D" id="1.10.3720.10">
    <property type="entry name" value="MetI-like"/>
    <property type="match status" value="1"/>
</dbReference>
<accession>H5Y5W5</accession>
<dbReference type="PROSITE" id="PS50928">
    <property type="entry name" value="ABC_TM1"/>
    <property type="match status" value="1"/>
</dbReference>
<keyword evidence="2 7" id="KW-0813">Transport</keyword>
<evidence type="ECO:0000259" key="8">
    <source>
        <dbReference type="PROSITE" id="PS50928"/>
    </source>
</evidence>
<keyword evidence="5 7" id="KW-1133">Transmembrane helix</keyword>
<feature type="transmembrane region" description="Helical" evidence="7">
    <location>
        <begin position="269"/>
        <end position="296"/>
    </location>
</feature>
<comment type="similarity">
    <text evidence="7">Belongs to the binding-protein-dependent transport system permease family.</text>
</comment>
<feature type="transmembrane region" description="Helical" evidence="7">
    <location>
        <begin position="146"/>
        <end position="167"/>
    </location>
</feature>
<comment type="subcellular location">
    <subcellularLocation>
        <location evidence="1 7">Cell membrane</location>
        <topology evidence="1 7">Multi-pass membrane protein</topology>
    </subcellularLocation>
</comment>
<dbReference type="InterPro" id="IPR000515">
    <property type="entry name" value="MetI-like"/>
</dbReference>
<evidence type="ECO:0000256" key="5">
    <source>
        <dbReference type="ARBA" id="ARBA00022989"/>
    </source>
</evidence>
<keyword evidence="6 7" id="KW-0472">Membrane</keyword>
<evidence type="ECO:0000256" key="2">
    <source>
        <dbReference type="ARBA" id="ARBA00022448"/>
    </source>
</evidence>
<reference evidence="9 10" key="1">
    <citation type="submission" date="2011-11" db="EMBL/GenBank/DDBJ databases">
        <title>The Noncontiguous Finished genome of Desulfosporosinus youngiae DSM 17734.</title>
        <authorList>
            <consortium name="US DOE Joint Genome Institute (JGI-PGF)"/>
            <person name="Lucas S."/>
            <person name="Han J."/>
            <person name="Lapidus A."/>
            <person name="Cheng J.-F."/>
            <person name="Goodwin L."/>
            <person name="Pitluck S."/>
            <person name="Peters L."/>
            <person name="Ovchinnikova G."/>
            <person name="Lu M."/>
            <person name="Land M.L."/>
            <person name="Hauser L."/>
            <person name="Pester M."/>
            <person name="Spring S."/>
            <person name="Ollivier B."/>
            <person name="Rattei T."/>
            <person name="Klenk H.-P."/>
            <person name="Wagner M."/>
            <person name="Loy A."/>
            <person name="Woyke T.J."/>
        </authorList>
    </citation>
    <scope>NUCLEOTIDE SEQUENCE [LARGE SCALE GENOMIC DNA]</scope>
    <source>
        <strain evidence="9 10">DSM 17734</strain>
    </source>
</reference>
<evidence type="ECO:0000313" key="10">
    <source>
        <dbReference type="Proteomes" id="UP000005104"/>
    </source>
</evidence>
<name>H5Y5W5_9FIRM</name>
<evidence type="ECO:0000313" key="9">
    <source>
        <dbReference type="EMBL" id="EHQ90904.1"/>
    </source>
</evidence>
<feature type="transmembrane region" description="Helical" evidence="7">
    <location>
        <begin position="39"/>
        <end position="59"/>
    </location>
</feature>
<keyword evidence="4 7" id="KW-0812">Transmembrane</keyword>
<keyword evidence="10" id="KW-1185">Reference proteome</keyword>
<organism evidence="9 10">
    <name type="scientific">Desulfosporosinus youngiae DSM 17734</name>
    <dbReference type="NCBI Taxonomy" id="768710"/>
    <lineage>
        <taxon>Bacteria</taxon>
        <taxon>Bacillati</taxon>
        <taxon>Bacillota</taxon>
        <taxon>Clostridia</taxon>
        <taxon>Eubacteriales</taxon>
        <taxon>Desulfitobacteriaceae</taxon>
        <taxon>Desulfosporosinus</taxon>
    </lineage>
</organism>
<dbReference type="EMBL" id="CM001441">
    <property type="protein sequence ID" value="EHQ90904.1"/>
    <property type="molecule type" value="Genomic_DNA"/>
</dbReference>
<dbReference type="PANTHER" id="PTHR43386">
    <property type="entry name" value="OLIGOPEPTIDE TRANSPORT SYSTEM PERMEASE PROTEIN APPC"/>
    <property type="match status" value="1"/>
</dbReference>
<dbReference type="GO" id="GO:0005886">
    <property type="term" value="C:plasma membrane"/>
    <property type="evidence" value="ECO:0007669"/>
    <property type="project" value="UniProtKB-SubCell"/>
</dbReference>
<dbReference type="HOGENOM" id="CLU_028518_1_1_9"/>
<dbReference type="eggNOG" id="COG1173">
    <property type="taxonomic scope" value="Bacteria"/>
</dbReference>
<dbReference type="CDD" id="cd06261">
    <property type="entry name" value="TM_PBP2"/>
    <property type="match status" value="1"/>
</dbReference>
<dbReference type="Proteomes" id="UP000005104">
    <property type="component" value="Chromosome"/>
</dbReference>
<dbReference type="SUPFAM" id="SSF161098">
    <property type="entry name" value="MetI-like"/>
    <property type="match status" value="1"/>
</dbReference>
<dbReference type="AlphaFoldDB" id="H5Y5W5"/>
<dbReference type="OrthoDB" id="9797852at2"/>
<evidence type="ECO:0000256" key="3">
    <source>
        <dbReference type="ARBA" id="ARBA00022475"/>
    </source>
</evidence>
<feature type="transmembrane region" description="Helical" evidence="7">
    <location>
        <begin position="224"/>
        <end position="249"/>
    </location>
</feature>
<proteinExistence type="inferred from homology"/>
<dbReference type="Pfam" id="PF12911">
    <property type="entry name" value="OppC_N"/>
    <property type="match status" value="1"/>
</dbReference>
<dbReference type="PANTHER" id="PTHR43386:SF1">
    <property type="entry name" value="D,D-DIPEPTIDE TRANSPORT SYSTEM PERMEASE PROTEIN DDPC-RELATED"/>
    <property type="match status" value="1"/>
</dbReference>
<evidence type="ECO:0000256" key="6">
    <source>
        <dbReference type="ARBA" id="ARBA00023136"/>
    </source>
</evidence>
<keyword evidence="3" id="KW-1003">Cell membrane</keyword>